<organism evidence="4 5">
    <name type="scientific">Heliornis fulica</name>
    <name type="common">sungrebe</name>
    <dbReference type="NCBI Taxonomy" id="54369"/>
    <lineage>
        <taxon>Eukaryota</taxon>
        <taxon>Metazoa</taxon>
        <taxon>Chordata</taxon>
        <taxon>Craniata</taxon>
        <taxon>Vertebrata</taxon>
        <taxon>Euteleostomi</taxon>
        <taxon>Archelosauria</taxon>
        <taxon>Archosauria</taxon>
        <taxon>Dinosauria</taxon>
        <taxon>Saurischia</taxon>
        <taxon>Theropoda</taxon>
        <taxon>Coelurosauria</taxon>
        <taxon>Aves</taxon>
        <taxon>Neognathae</taxon>
        <taxon>Neoaves</taxon>
        <taxon>Gruiformes</taxon>
        <taxon>Heliornithidae</taxon>
        <taxon>Heliornis</taxon>
    </lineage>
</organism>
<evidence type="ECO:0000256" key="1">
    <source>
        <dbReference type="ARBA" id="ARBA00023054"/>
    </source>
</evidence>
<keyword evidence="1 2" id="KW-0175">Coiled coil</keyword>
<dbReference type="InterPro" id="IPR049270">
    <property type="entry name" value="CFAP58_CC"/>
</dbReference>
<dbReference type="AlphaFoldDB" id="A0A7L2B332"/>
<proteinExistence type="predicted"/>
<keyword evidence="5" id="KW-1185">Reference proteome</keyword>
<feature type="coiled-coil region" evidence="2">
    <location>
        <begin position="103"/>
        <end position="254"/>
    </location>
</feature>
<evidence type="ECO:0000313" key="5">
    <source>
        <dbReference type="Proteomes" id="UP000590868"/>
    </source>
</evidence>
<dbReference type="Pfam" id="PF21771">
    <property type="entry name" value="CFAP58_CC"/>
    <property type="match status" value="1"/>
</dbReference>
<feature type="coiled-coil region" evidence="2">
    <location>
        <begin position="760"/>
        <end position="808"/>
    </location>
</feature>
<comment type="caution">
    <text evidence="4">The sequence shown here is derived from an EMBL/GenBank/DDBJ whole genome shotgun (WGS) entry which is preliminary data.</text>
</comment>
<evidence type="ECO:0000259" key="3">
    <source>
        <dbReference type="Pfam" id="PF21771"/>
    </source>
</evidence>
<feature type="coiled-coil region" evidence="2">
    <location>
        <begin position="280"/>
        <end position="419"/>
    </location>
</feature>
<gene>
    <name evidence="4" type="primary">Cfap58</name>
    <name evidence="4" type="ORF">HELFUL_R13069</name>
</gene>
<dbReference type="PANTHER" id="PTHR32083:SF31">
    <property type="entry name" value="CILIA- AND FLAGELLA-ASSOCIATED PROTEIN 58"/>
    <property type="match status" value="1"/>
</dbReference>
<dbReference type="EMBL" id="VXBZ01008674">
    <property type="protein sequence ID" value="NXP52174.1"/>
    <property type="molecule type" value="Genomic_DNA"/>
</dbReference>
<feature type="domain" description="Cilia- and flagella-associated protein 58 central coiled coil" evidence="3">
    <location>
        <begin position="351"/>
        <end position="655"/>
    </location>
</feature>
<accession>A0A7L2B332</accession>
<name>A0A7L2B332_9GRUI</name>
<reference evidence="4 5" key="1">
    <citation type="submission" date="2019-09" db="EMBL/GenBank/DDBJ databases">
        <title>Bird 10,000 Genomes (B10K) Project - Family phase.</title>
        <authorList>
            <person name="Zhang G."/>
        </authorList>
    </citation>
    <scope>NUCLEOTIDE SEQUENCE [LARGE SCALE GENOMIC DNA]</scope>
    <source>
        <strain evidence="4">B10K-DU-001-55</strain>
        <tissue evidence="4">Muscle</tissue>
    </source>
</reference>
<feature type="non-terminal residue" evidence="4">
    <location>
        <position position="1"/>
    </location>
</feature>
<sequence length="820" mass="97464">YMEEGEFEAVEKDFQEVIDLLNVESLEKFRTKYEKLHAVMQKSHENEKHLMEKCKKLGVELAVYSSRVSKLTKLCEVDQETISSLKTELEKAWKMVDMVYEKEKKAKGIINSLQKEIEHLKEEVRSGRSVKQDLKDMLKFKELTKERDQLLSEVEKLRQSLTQATEQQQDIEKVRYEADQSIIQLKEEIELHQKEALEEAQEKEIMEKEMKNLLVEMDDKQNEIKNLQQLVQRNKEEQVKMERHLKEQKMLNEKNGKELEQFQTENTKLMKENQQHTGMLEKMLQHIQQKTAELKAKNDEVAVMNLEISKLKQARNILQNKLCVAEEQNVEAGNERTTLKNQIGGLERELETAKKQVESDKKTIDELVREKDKLNKNMVKATSDMERQLNLVKLHEQSQKNLETKIKKFENETEKQNKIICHLENEKHVFISETSNLKQKIHQHLKDIETQQMQICGYEKKIEESATKLKEQENSNESLKTERDLFRKNMMEAKEDIAKMKERLKTLTHQMNLLREDYKGKEEALAKAHVEHQQTQREKRSLQAELLKMKEQAVETKQFIECQEAREKKFLKIIAEADAERLKQKQEFDQVMKERNIIGSQLVRRNDEVALLYEKINIQQDILKRGEALYRQRMEDIRLLKLEIININREKGLLSKNVAGDKELRQEIHHLQKELLREQTRCKFLEEESYKNVNVHRWRKIQDPNILELIEKTQRLQKLVIKKTDEVIEKELLLQEKDKKHVELELALARQAGPQAAKQLQLYRKVLEERSKQMKALSAELKMCVSQNQRYKQEIERLTKEIVSVKKDCLFQRHKQQKAK</sequence>
<evidence type="ECO:0000313" key="4">
    <source>
        <dbReference type="EMBL" id="NXP52174.1"/>
    </source>
</evidence>
<protein>
    <submittedName>
        <fullName evidence="4">CFA58 protein</fullName>
    </submittedName>
</protein>
<dbReference type="OrthoDB" id="264785at2759"/>
<feature type="non-terminal residue" evidence="4">
    <location>
        <position position="820"/>
    </location>
</feature>
<dbReference type="PANTHER" id="PTHR32083">
    <property type="entry name" value="CILIA AND FLAGELLA-ASSOCIATED PROTEIN 58-RELATED"/>
    <property type="match status" value="1"/>
</dbReference>
<evidence type="ECO:0000256" key="2">
    <source>
        <dbReference type="SAM" id="Coils"/>
    </source>
</evidence>
<dbReference type="GO" id="GO:0005856">
    <property type="term" value="C:cytoskeleton"/>
    <property type="evidence" value="ECO:0007669"/>
    <property type="project" value="TreeGrafter"/>
</dbReference>
<feature type="coiled-coil region" evidence="2">
    <location>
        <begin position="661"/>
        <end position="688"/>
    </location>
</feature>
<dbReference type="Proteomes" id="UP000590868">
    <property type="component" value="Unassembled WGS sequence"/>
</dbReference>
<feature type="coiled-coil region" evidence="2">
    <location>
        <begin position="462"/>
        <end position="594"/>
    </location>
</feature>